<dbReference type="InterPro" id="IPR017734">
    <property type="entry name" value="T6SS_SciN"/>
</dbReference>
<evidence type="ECO:0000313" key="1">
    <source>
        <dbReference type="EMBL" id="QRO78446.1"/>
    </source>
</evidence>
<sequence>MFSRLPHDTVTRRDALERIALGLSFLSLTACAGAPNGPKPASLNLKINVSAGVNPDELGRPAPIMVRIYELKSAYTFDNADFFTLQSDSKKALGDDAIAIDEFVLRPGDVANIRRRINAATTAFGVLAGYRELGKSVWRGVYRLPPRPDEAWLRLFAAHTKIKLNVDIGQRAVLVTELD</sequence>
<dbReference type="GeneID" id="93126151"/>
<protein>
    <submittedName>
        <fullName evidence="1">Type VI secretion system lipoprotein TssJ</fullName>
    </submittedName>
</protein>
<dbReference type="Proteomes" id="UP000625568">
    <property type="component" value="Chromosome 1"/>
</dbReference>
<accession>A0A892I682</accession>
<evidence type="ECO:0000313" key="2">
    <source>
        <dbReference type="Proteomes" id="UP000625568"/>
    </source>
</evidence>
<dbReference type="PANTHER" id="PTHR37625">
    <property type="entry name" value="OUTER MEMBRANE LIPOPROTEIN-RELATED"/>
    <property type="match status" value="1"/>
</dbReference>
<organism evidence="1 2">
    <name type="scientific">Burkholderia dolosa</name>
    <dbReference type="NCBI Taxonomy" id="152500"/>
    <lineage>
        <taxon>Bacteria</taxon>
        <taxon>Pseudomonadati</taxon>
        <taxon>Pseudomonadota</taxon>
        <taxon>Betaproteobacteria</taxon>
        <taxon>Burkholderiales</taxon>
        <taxon>Burkholderiaceae</taxon>
        <taxon>Burkholderia</taxon>
        <taxon>Burkholderia cepacia complex</taxon>
    </lineage>
</organism>
<keyword evidence="1" id="KW-0449">Lipoprotein</keyword>
<gene>
    <name evidence="1" type="primary">tssJ</name>
    <name evidence="1" type="ORF">I6K02_05940</name>
</gene>
<dbReference type="Pfam" id="PF12790">
    <property type="entry name" value="T6SS-SciN"/>
    <property type="match status" value="1"/>
</dbReference>
<dbReference type="AlphaFoldDB" id="A0A892I682"/>
<proteinExistence type="predicted"/>
<dbReference type="EMBL" id="CP069482">
    <property type="protein sequence ID" value="QRO78446.1"/>
    <property type="molecule type" value="Genomic_DNA"/>
</dbReference>
<dbReference type="NCBIfam" id="TIGR03352">
    <property type="entry name" value="VI_chp_3"/>
    <property type="match status" value="1"/>
</dbReference>
<dbReference type="InterPro" id="IPR038706">
    <property type="entry name" value="Type_VI_SciN-like_sf"/>
</dbReference>
<dbReference type="Gene3D" id="2.60.40.4150">
    <property type="entry name" value="Type VI secretion system, lipoprotein SciN"/>
    <property type="match status" value="1"/>
</dbReference>
<reference evidence="1 2" key="1">
    <citation type="submission" date="2021-02" db="EMBL/GenBank/DDBJ databases">
        <title>FDA dAtabase for Regulatory Grade micrObial Sequences (FDA-ARGOS): Supporting development and validation of Infectious Disease Dx tests.</title>
        <authorList>
            <person name="Minogue T."/>
            <person name="Wolcott M."/>
            <person name="Wasieloski L."/>
            <person name="Aguilar W."/>
            <person name="Moore D."/>
            <person name="Jaissle J."/>
            <person name="Tallon L."/>
            <person name="Sadzewicz L."/>
            <person name="Zhao X."/>
            <person name="Boylan J."/>
            <person name="Ott S."/>
            <person name="Bowen H."/>
            <person name="Vavikolanu K."/>
            <person name="Mehta A."/>
            <person name="Aluvathingal J."/>
            <person name="Nadendla S."/>
            <person name="Yan Y."/>
            <person name="Sichtig H."/>
        </authorList>
    </citation>
    <scope>NUCLEOTIDE SEQUENCE [LARGE SCALE GENOMIC DNA]</scope>
    <source>
        <strain evidence="1 2">FDAARGOS_1272</strain>
    </source>
</reference>
<dbReference type="PROSITE" id="PS51257">
    <property type="entry name" value="PROKAR_LIPOPROTEIN"/>
    <property type="match status" value="1"/>
</dbReference>
<keyword evidence="2" id="KW-1185">Reference proteome</keyword>
<name>A0A892I682_9BURK</name>
<dbReference type="RefSeq" id="WP_006763099.1">
    <property type="nucleotide sequence ID" value="NZ_CABVPR010000030.1"/>
</dbReference>
<dbReference type="PANTHER" id="PTHR37625:SF4">
    <property type="entry name" value="OUTER MEMBRANE LIPOPROTEIN"/>
    <property type="match status" value="1"/>
</dbReference>